<dbReference type="Proteomes" id="UP000630805">
    <property type="component" value="Unassembled WGS sequence"/>
</dbReference>
<feature type="transmembrane region" description="Helical" evidence="8">
    <location>
        <begin position="129"/>
        <end position="150"/>
    </location>
</feature>
<comment type="subcellular location">
    <subcellularLocation>
        <location evidence="1">Cell membrane</location>
        <topology evidence="1">Multi-pass membrane protein</topology>
    </subcellularLocation>
</comment>
<keyword evidence="3" id="KW-0813">Transport</keyword>
<keyword evidence="7 8" id="KW-0472">Membrane</keyword>
<dbReference type="InterPro" id="IPR004776">
    <property type="entry name" value="Mem_transp_PIN-like"/>
</dbReference>
<feature type="transmembrane region" description="Helical" evidence="8">
    <location>
        <begin position="69"/>
        <end position="89"/>
    </location>
</feature>
<dbReference type="PANTHER" id="PTHR36838">
    <property type="entry name" value="AUXIN EFFLUX CARRIER FAMILY PROTEIN"/>
    <property type="match status" value="1"/>
</dbReference>
<dbReference type="InterPro" id="IPR038770">
    <property type="entry name" value="Na+/solute_symporter_sf"/>
</dbReference>
<feature type="transmembrane region" description="Helical" evidence="8">
    <location>
        <begin position="228"/>
        <end position="250"/>
    </location>
</feature>
<evidence type="ECO:0000256" key="4">
    <source>
        <dbReference type="ARBA" id="ARBA00022475"/>
    </source>
</evidence>
<feature type="transmembrane region" description="Helical" evidence="8">
    <location>
        <begin position="199"/>
        <end position="216"/>
    </location>
</feature>
<feature type="transmembrane region" description="Helical" evidence="8">
    <location>
        <begin position="256"/>
        <end position="275"/>
    </location>
</feature>
<evidence type="ECO:0000256" key="1">
    <source>
        <dbReference type="ARBA" id="ARBA00004651"/>
    </source>
</evidence>
<organism evidence="9 10">
    <name type="scientific">Ruegeria haliotis</name>
    <dbReference type="NCBI Taxonomy" id="2747601"/>
    <lineage>
        <taxon>Bacteria</taxon>
        <taxon>Pseudomonadati</taxon>
        <taxon>Pseudomonadota</taxon>
        <taxon>Alphaproteobacteria</taxon>
        <taxon>Rhodobacterales</taxon>
        <taxon>Roseobacteraceae</taxon>
        <taxon>Ruegeria</taxon>
    </lineage>
</organism>
<keyword evidence="5 8" id="KW-0812">Transmembrane</keyword>
<dbReference type="PANTHER" id="PTHR36838:SF3">
    <property type="entry name" value="TRANSPORTER AUXIN EFFLUX CARRIER EC FAMILY"/>
    <property type="match status" value="1"/>
</dbReference>
<comment type="similarity">
    <text evidence="2">Belongs to the auxin efflux carrier (TC 2.A.69) family.</text>
</comment>
<protein>
    <submittedName>
        <fullName evidence="9">AEC family transporter</fullName>
    </submittedName>
</protein>
<dbReference type="EMBL" id="JABXWT010000030">
    <property type="protein sequence ID" value="NVO58533.1"/>
    <property type="molecule type" value="Genomic_DNA"/>
</dbReference>
<evidence type="ECO:0000256" key="3">
    <source>
        <dbReference type="ARBA" id="ARBA00022448"/>
    </source>
</evidence>
<dbReference type="Pfam" id="PF03547">
    <property type="entry name" value="Mem_trans"/>
    <property type="match status" value="2"/>
</dbReference>
<feature type="transmembrane region" description="Helical" evidence="8">
    <location>
        <begin position="101"/>
        <end position="123"/>
    </location>
</feature>
<evidence type="ECO:0000313" key="9">
    <source>
        <dbReference type="EMBL" id="NVO58533.1"/>
    </source>
</evidence>
<evidence type="ECO:0000256" key="8">
    <source>
        <dbReference type="SAM" id="Phobius"/>
    </source>
</evidence>
<feature type="transmembrane region" description="Helical" evidence="8">
    <location>
        <begin position="287"/>
        <end position="309"/>
    </location>
</feature>
<comment type="caution">
    <text evidence="9">The sequence shown here is derived from an EMBL/GenBank/DDBJ whole genome shotgun (WGS) entry which is preliminary data.</text>
</comment>
<keyword evidence="4" id="KW-1003">Cell membrane</keyword>
<keyword evidence="10" id="KW-1185">Reference proteome</keyword>
<reference evidence="9 10" key="1">
    <citation type="submission" date="2020-06" db="EMBL/GenBank/DDBJ databases">
        <authorList>
            <person name="Cao W.R."/>
        </authorList>
    </citation>
    <scope>NUCLEOTIDE SEQUENCE [LARGE SCALE GENOMIC DNA]</scope>
    <source>
        <strain evidence="9 10">B1Z28</strain>
    </source>
</reference>
<evidence type="ECO:0000313" key="10">
    <source>
        <dbReference type="Proteomes" id="UP000630805"/>
    </source>
</evidence>
<proteinExistence type="inferred from homology"/>
<feature type="transmembrane region" description="Helical" evidence="8">
    <location>
        <begin position="171"/>
        <end position="193"/>
    </location>
</feature>
<accession>A0ABX2PWV9</accession>
<gene>
    <name evidence="9" type="ORF">HW561_22380</name>
</gene>
<evidence type="ECO:0000256" key="5">
    <source>
        <dbReference type="ARBA" id="ARBA00022692"/>
    </source>
</evidence>
<sequence length="310" mass="32499">MQPMAVMIVGLGLVAPFFIYILAGIAAEKTLRHSAEGQKWLDAFVFYIALPALLFQSVRHLPPGISSPIGFLTLTTMATGLMFLFGWFVGRTSKSDESAAVYGLSASYSNIGYMGPTLTVAVLGPAAGAPAAFIFCADVLLIFSIWPAMISPNGPSARGLFKSLLKVIQHPFILATLAALVFAASGLTLPDFVDTPLDGFRDAAAPAALFSLGLTLSRHKANHLDLPLGLCLAGKLVAHPLLVVGFFLIFPGFDPIWIATAIVMGALPPAANVYVMARAEGISVQLAARAVLFGTAFSAITLPIVIAIVG</sequence>
<evidence type="ECO:0000256" key="7">
    <source>
        <dbReference type="ARBA" id="ARBA00023136"/>
    </source>
</evidence>
<feature type="transmembrane region" description="Helical" evidence="8">
    <location>
        <begin position="6"/>
        <end position="27"/>
    </location>
</feature>
<evidence type="ECO:0000256" key="6">
    <source>
        <dbReference type="ARBA" id="ARBA00022989"/>
    </source>
</evidence>
<feature type="transmembrane region" description="Helical" evidence="8">
    <location>
        <begin position="39"/>
        <end position="57"/>
    </location>
</feature>
<keyword evidence="6 8" id="KW-1133">Transmembrane helix</keyword>
<dbReference type="Gene3D" id="1.20.1530.20">
    <property type="match status" value="1"/>
</dbReference>
<name>A0ABX2PWV9_9RHOB</name>
<evidence type="ECO:0000256" key="2">
    <source>
        <dbReference type="ARBA" id="ARBA00010145"/>
    </source>
</evidence>